<dbReference type="PRINTS" id="PR00260">
    <property type="entry name" value="CHEMTRNSDUCR"/>
</dbReference>
<evidence type="ECO:0000313" key="5">
    <source>
        <dbReference type="EMBL" id="BDU76092.1"/>
    </source>
</evidence>
<sequence length="219" mass="23825">MGELFGKEVFTIGIIGGGRGGLGLLKFFGTSSVARVVFMVDPNPSALGIAEARSRGIRTYADDEEAMRGELPDFLFDASGDADLETRIRQRLRGTSTMLITPLTSRMMVEVLTENNARMREEISEVVSTIKSELSTSLDASNSIVARINSIMSNMQMLALNASIEASKAGVHGRGFTVVADHLGKSVEAVRNLTQEINRVNENIIHVSHRSDTVLEKLK</sequence>
<dbReference type="PROSITE" id="PS50111">
    <property type="entry name" value="CHEMOTAXIS_TRANSDUC_2"/>
    <property type="match status" value="1"/>
</dbReference>
<dbReference type="PANTHER" id="PTHR43531">
    <property type="entry name" value="PROTEIN ICFG"/>
    <property type="match status" value="1"/>
</dbReference>
<dbReference type="GO" id="GO:0006935">
    <property type="term" value="P:chemotaxis"/>
    <property type="evidence" value="ECO:0007669"/>
    <property type="project" value="UniProtKB-KW"/>
</dbReference>
<dbReference type="KEGG" id="msea:METESE_10500"/>
<reference evidence="5" key="1">
    <citation type="journal article" date="2023" name="Int. J. Syst. Evol. Microbiol.">
        <title>Mesoterricola silvestris gen. nov., sp. nov., Mesoterricola sediminis sp. nov., Geothrix oryzae sp. nov., Geothrix edaphica sp. nov., Geothrix rubra sp. nov., and Geothrix limicola sp. nov., six novel members of Acidobacteriota isolated from soils.</title>
        <authorList>
            <person name="Itoh H."/>
            <person name="Sugisawa Y."/>
            <person name="Mise K."/>
            <person name="Xu Z."/>
            <person name="Kuniyasu M."/>
            <person name="Ushijima N."/>
            <person name="Kawano K."/>
            <person name="Kobayashi E."/>
            <person name="Shiratori Y."/>
            <person name="Masuda Y."/>
            <person name="Senoo K."/>
        </authorList>
    </citation>
    <scope>NUCLEOTIDE SEQUENCE</scope>
    <source>
        <strain evidence="5">W786</strain>
    </source>
</reference>
<dbReference type="SUPFAM" id="SSF58104">
    <property type="entry name" value="Methyl-accepting chemotaxis protein (MCP) signaling domain"/>
    <property type="match status" value="1"/>
</dbReference>
<name>A0AA48GR83_9BACT</name>
<keyword evidence="6" id="KW-1185">Reference proteome</keyword>
<dbReference type="InterPro" id="IPR004090">
    <property type="entry name" value="Chemotax_Me-accpt_rcpt"/>
</dbReference>
<dbReference type="GO" id="GO:0005886">
    <property type="term" value="C:plasma membrane"/>
    <property type="evidence" value="ECO:0007669"/>
    <property type="project" value="TreeGrafter"/>
</dbReference>
<keyword evidence="1" id="KW-0145">Chemotaxis</keyword>
<evidence type="ECO:0000313" key="6">
    <source>
        <dbReference type="Proteomes" id="UP001228113"/>
    </source>
</evidence>
<dbReference type="PANTHER" id="PTHR43531:SF11">
    <property type="entry name" value="METHYL-ACCEPTING CHEMOTAXIS PROTEIN 3"/>
    <property type="match status" value="1"/>
</dbReference>
<dbReference type="InterPro" id="IPR004089">
    <property type="entry name" value="MCPsignal_dom"/>
</dbReference>
<dbReference type="Proteomes" id="UP001228113">
    <property type="component" value="Chromosome"/>
</dbReference>
<dbReference type="Gene3D" id="1.10.287.950">
    <property type="entry name" value="Methyl-accepting chemotaxis protein"/>
    <property type="match status" value="1"/>
</dbReference>
<gene>
    <name evidence="5" type="ORF">METESE_10500</name>
</gene>
<evidence type="ECO:0000256" key="3">
    <source>
        <dbReference type="PROSITE-ProRule" id="PRU00284"/>
    </source>
</evidence>
<dbReference type="EMBL" id="AP027081">
    <property type="protein sequence ID" value="BDU76092.1"/>
    <property type="molecule type" value="Genomic_DNA"/>
</dbReference>
<dbReference type="GO" id="GO:0004888">
    <property type="term" value="F:transmembrane signaling receptor activity"/>
    <property type="evidence" value="ECO:0007669"/>
    <property type="project" value="InterPro"/>
</dbReference>
<dbReference type="GO" id="GO:0007165">
    <property type="term" value="P:signal transduction"/>
    <property type="evidence" value="ECO:0007669"/>
    <property type="project" value="UniProtKB-KW"/>
</dbReference>
<dbReference type="AlphaFoldDB" id="A0AA48GR83"/>
<protein>
    <recommendedName>
        <fullName evidence="4">Methyl-accepting transducer domain-containing protein</fullName>
    </recommendedName>
</protein>
<dbReference type="InterPro" id="IPR036291">
    <property type="entry name" value="NAD(P)-bd_dom_sf"/>
</dbReference>
<accession>A0AA48GR83</accession>
<proteinExistence type="inferred from homology"/>
<dbReference type="RefSeq" id="WP_316411220.1">
    <property type="nucleotide sequence ID" value="NZ_AP027081.1"/>
</dbReference>
<dbReference type="SUPFAM" id="SSF51735">
    <property type="entry name" value="NAD(P)-binding Rossmann-fold domains"/>
    <property type="match status" value="1"/>
</dbReference>
<organism evidence="5 6">
    <name type="scientific">Mesoterricola sediminis</name>
    <dbReference type="NCBI Taxonomy" id="2927980"/>
    <lineage>
        <taxon>Bacteria</taxon>
        <taxon>Pseudomonadati</taxon>
        <taxon>Acidobacteriota</taxon>
        <taxon>Holophagae</taxon>
        <taxon>Holophagales</taxon>
        <taxon>Holophagaceae</taxon>
        <taxon>Mesoterricola</taxon>
    </lineage>
</organism>
<evidence type="ECO:0000256" key="2">
    <source>
        <dbReference type="ARBA" id="ARBA00029447"/>
    </source>
</evidence>
<comment type="similarity">
    <text evidence="2">Belongs to the methyl-accepting chemotaxis (MCP) protein family.</text>
</comment>
<feature type="domain" description="Methyl-accepting transducer" evidence="4">
    <location>
        <begin position="133"/>
        <end position="219"/>
    </location>
</feature>
<evidence type="ECO:0000259" key="4">
    <source>
        <dbReference type="PROSITE" id="PS50111"/>
    </source>
</evidence>
<evidence type="ECO:0000256" key="1">
    <source>
        <dbReference type="ARBA" id="ARBA00022500"/>
    </source>
</evidence>
<keyword evidence="3" id="KW-0807">Transducer</keyword>
<dbReference type="InterPro" id="IPR051310">
    <property type="entry name" value="MCP_chemotaxis"/>
</dbReference>
<dbReference type="Pfam" id="PF00015">
    <property type="entry name" value="MCPsignal"/>
    <property type="match status" value="1"/>
</dbReference>